<gene>
    <name evidence="2" type="ORF">ACFOEE_03665</name>
</gene>
<name>A0ABV7CGC5_9GAMM</name>
<dbReference type="Proteomes" id="UP001595453">
    <property type="component" value="Unassembled WGS sequence"/>
</dbReference>
<accession>A0ABV7CGC5</accession>
<dbReference type="SUPFAM" id="SSF63825">
    <property type="entry name" value="YWTD domain"/>
    <property type="match status" value="1"/>
</dbReference>
<proteinExistence type="predicted"/>
<keyword evidence="3" id="KW-1185">Reference proteome</keyword>
<dbReference type="InterPro" id="IPR017481">
    <property type="entry name" value="CHP03032"/>
</dbReference>
<protein>
    <submittedName>
        <fullName evidence="2">TIGR03032 family protein</fullName>
    </submittedName>
</protein>
<evidence type="ECO:0000313" key="2">
    <source>
        <dbReference type="EMBL" id="MFC3031621.1"/>
    </source>
</evidence>
<organism evidence="2 3">
    <name type="scientific">Pseudoalteromonas fenneropenaei</name>
    <dbReference type="NCBI Taxonomy" id="1737459"/>
    <lineage>
        <taxon>Bacteria</taxon>
        <taxon>Pseudomonadati</taxon>
        <taxon>Pseudomonadota</taxon>
        <taxon>Gammaproteobacteria</taxon>
        <taxon>Alteromonadales</taxon>
        <taxon>Pseudoalteromonadaceae</taxon>
        <taxon>Pseudoalteromonas</taxon>
    </lineage>
</organism>
<dbReference type="EMBL" id="JBHRSD010000006">
    <property type="protein sequence ID" value="MFC3031621.1"/>
    <property type="molecule type" value="Genomic_DNA"/>
</dbReference>
<feature type="domain" description="Conserved hypothetical protein CHP03032" evidence="1">
    <location>
        <begin position="29"/>
        <end position="357"/>
    </location>
</feature>
<evidence type="ECO:0000313" key="3">
    <source>
        <dbReference type="Proteomes" id="UP001595453"/>
    </source>
</evidence>
<reference evidence="3" key="1">
    <citation type="journal article" date="2019" name="Int. J. Syst. Evol. Microbiol.">
        <title>The Global Catalogue of Microorganisms (GCM) 10K type strain sequencing project: providing services to taxonomists for standard genome sequencing and annotation.</title>
        <authorList>
            <consortium name="The Broad Institute Genomics Platform"/>
            <consortium name="The Broad Institute Genome Sequencing Center for Infectious Disease"/>
            <person name="Wu L."/>
            <person name="Ma J."/>
        </authorList>
    </citation>
    <scope>NUCLEOTIDE SEQUENCE [LARGE SCALE GENOMIC DNA]</scope>
    <source>
        <strain evidence="3">KCTC 42730</strain>
    </source>
</reference>
<evidence type="ECO:0000259" key="1">
    <source>
        <dbReference type="Pfam" id="PF16261"/>
    </source>
</evidence>
<sequence>MLNSTDLDDSEIAAAPDTLSTFAVKYCERFAPLLKAMNASLLLSSYSANSLVVLSSSDGVEIQVTSVFVPRLLGIALNAKQDELTLAAYGQLLQYRRVENPSAHKALNEVAKNSDTIFLPSSSVVTGFLNTHDMAYTADNLLFVNSSFSCIAAVKVGKSFAPIWQPPFISELKPEDRCHLNGMALENGQPAFISSFTTSDKPNSWRSKNSFTGIIMRVMDNQIVADGLSLPHTPRLHQGKLYFCESGAGKLWCIDNPYADNREEMRLTCVGEYPGFTRGLKCLGDLALLGLSRLRPAKDGSERNTDMPLLNKLDDIASGVLAIDLRSGEVVAQLQFSDDVAQIYDLELLADSVGPHIFAWDAEEVSQVFTF</sequence>
<dbReference type="RefSeq" id="WP_377121029.1">
    <property type="nucleotide sequence ID" value="NZ_JBHRSD010000006.1"/>
</dbReference>
<comment type="caution">
    <text evidence="2">The sequence shown here is derived from an EMBL/GenBank/DDBJ whole genome shotgun (WGS) entry which is preliminary data.</text>
</comment>
<dbReference type="Pfam" id="PF16261">
    <property type="entry name" value="DUF4915"/>
    <property type="match status" value="1"/>
</dbReference>
<dbReference type="NCBIfam" id="TIGR03032">
    <property type="entry name" value="TIGR03032 family protein"/>
    <property type="match status" value="1"/>
</dbReference>